<dbReference type="EMBL" id="NIDN02000317">
    <property type="protein sequence ID" value="RLL93415.1"/>
    <property type="molecule type" value="Genomic_DNA"/>
</dbReference>
<evidence type="ECO:0000256" key="1">
    <source>
        <dbReference type="SAM" id="Coils"/>
    </source>
</evidence>
<protein>
    <submittedName>
        <fullName evidence="3">Uncharacterized protein</fullName>
    </submittedName>
</protein>
<keyword evidence="1" id="KW-0175">Coiled coil</keyword>
<evidence type="ECO:0000313" key="4">
    <source>
        <dbReference type="Proteomes" id="UP000215289"/>
    </source>
</evidence>
<evidence type="ECO:0000313" key="3">
    <source>
        <dbReference type="EMBL" id="RLL93415.1"/>
    </source>
</evidence>
<feature type="chain" id="PRO_5018629028" evidence="2">
    <location>
        <begin position="22"/>
        <end position="178"/>
    </location>
</feature>
<gene>
    <name evidence="3" type="ORF">CFD26_102171</name>
</gene>
<comment type="caution">
    <text evidence="3">The sequence shown here is derived from an EMBL/GenBank/DDBJ whole genome shotgun (WGS) entry which is preliminary data.</text>
</comment>
<dbReference type="OrthoDB" id="6503935at2759"/>
<feature type="signal peptide" evidence="2">
    <location>
        <begin position="1"/>
        <end position="21"/>
    </location>
</feature>
<dbReference type="AlphaFoldDB" id="A0A3R7FMF5"/>
<evidence type="ECO:0000256" key="2">
    <source>
        <dbReference type="SAM" id="SignalP"/>
    </source>
</evidence>
<dbReference type="Proteomes" id="UP000215289">
    <property type="component" value="Unassembled WGS sequence"/>
</dbReference>
<accession>A0A3R7FMF5</accession>
<organism evidence="3 4">
    <name type="scientific">Aspergillus turcosus</name>
    <dbReference type="NCBI Taxonomy" id="1245748"/>
    <lineage>
        <taxon>Eukaryota</taxon>
        <taxon>Fungi</taxon>
        <taxon>Dikarya</taxon>
        <taxon>Ascomycota</taxon>
        <taxon>Pezizomycotina</taxon>
        <taxon>Eurotiomycetes</taxon>
        <taxon>Eurotiomycetidae</taxon>
        <taxon>Eurotiales</taxon>
        <taxon>Aspergillaceae</taxon>
        <taxon>Aspergillus</taxon>
        <taxon>Aspergillus subgen. Fumigati</taxon>
    </lineage>
</organism>
<reference evidence="3 4" key="1">
    <citation type="submission" date="2018-08" db="EMBL/GenBank/DDBJ databases">
        <title>Draft genome sequences of two Aspergillus turcosus clinical strains isolated from bronchoalveolar lavage fluid: one azole-susceptible and the other azole-resistant.</title>
        <authorList>
            <person name="Parent-Michaud M."/>
            <person name="Dufresne P.J."/>
            <person name="Fournier E."/>
            <person name="Martineau C."/>
            <person name="Moreira S."/>
            <person name="Perkins V."/>
            <person name="De Repentigny L."/>
            <person name="Dufresne S.F."/>
        </authorList>
    </citation>
    <scope>NUCLEOTIDE SEQUENCE [LARGE SCALE GENOMIC DNA]</scope>
    <source>
        <strain evidence="3">HMR AF 1038</strain>
    </source>
</reference>
<keyword evidence="4" id="KW-1185">Reference proteome</keyword>
<proteinExistence type="predicted"/>
<feature type="coiled-coil region" evidence="1">
    <location>
        <begin position="89"/>
        <end position="116"/>
    </location>
</feature>
<name>A0A3R7FMF5_9EURO</name>
<keyword evidence="2" id="KW-0732">Signal</keyword>
<sequence length="178" mass="20000">MKFIIIVNALMVALCSHLALASTIGYPSLMLREDDLDLGDNTTVATNFGNVVSSVLDDGKKKIEFFDVDGTLEVTAIETEDGTATFYDAEGKEVNLQDLDEDDENLEKRVSKWRLAIRFAKLIAKFGKRAWSYIYCVRTAPFWRCGDQFLDCATAGRAPWNCYEGAICVGWNVHKHCR</sequence>